<comment type="caution">
    <text evidence="1">The sequence shown here is derived from an EMBL/GenBank/DDBJ whole genome shotgun (WGS) entry which is preliminary data.</text>
</comment>
<organism evidence="1 2">
    <name type="scientific">Cajanus cajan</name>
    <name type="common">Pigeon pea</name>
    <name type="synonym">Cajanus indicus</name>
    <dbReference type="NCBI Taxonomy" id="3821"/>
    <lineage>
        <taxon>Eukaryota</taxon>
        <taxon>Viridiplantae</taxon>
        <taxon>Streptophyta</taxon>
        <taxon>Embryophyta</taxon>
        <taxon>Tracheophyta</taxon>
        <taxon>Spermatophyta</taxon>
        <taxon>Magnoliopsida</taxon>
        <taxon>eudicotyledons</taxon>
        <taxon>Gunneridae</taxon>
        <taxon>Pentapetalae</taxon>
        <taxon>rosids</taxon>
        <taxon>fabids</taxon>
        <taxon>Fabales</taxon>
        <taxon>Fabaceae</taxon>
        <taxon>Papilionoideae</taxon>
        <taxon>50 kb inversion clade</taxon>
        <taxon>NPAAA clade</taxon>
        <taxon>indigoferoid/millettioid clade</taxon>
        <taxon>Phaseoleae</taxon>
        <taxon>Cajanus</taxon>
    </lineage>
</organism>
<dbReference type="SUPFAM" id="SSF56672">
    <property type="entry name" value="DNA/RNA polymerases"/>
    <property type="match status" value="1"/>
</dbReference>
<dbReference type="InterPro" id="IPR043502">
    <property type="entry name" value="DNA/RNA_pol_sf"/>
</dbReference>
<name>A0A151UD55_CAJCA</name>
<protein>
    <submittedName>
        <fullName evidence="1">Polyprotein</fullName>
    </submittedName>
</protein>
<keyword evidence="2" id="KW-1185">Reference proteome</keyword>
<dbReference type="Proteomes" id="UP000075243">
    <property type="component" value="Unassembled WGS sequence"/>
</dbReference>
<proteinExistence type="predicted"/>
<reference evidence="1" key="1">
    <citation type="journal article" date="2012" name="Nat. Biotechnol.">
        <title>Draft genome sequence of pigeonpea (Cajanus cajan), an orphan legume crop of resource-poor farmers.</title>
        <authorList>
            <person name="Varshney R.K."/>
            <person name="Chen W."/>
            <person name="Li Y."/>
            <person name="Bharti A.K."/>
            <person name="Saxena R.K."/>
            <person name="Schlueter J.A."/>
            <person name="Donoghue M.T."/>
            <person name="Azam S."/>
            <person name="Fan G."/>
            <person name="Whaley A.M."/>
            <person name="Farmer A.D."/>
            <person name="Sheridan J."/>
            <person name="Iwata A."/>
            <person name="Tuteja R."/>
            <person name="Penmetsa R.V."/>
            <person name="Wu W."/>
            <person name="Upadhyaya H.D."/>
            <person name="Yang S.P."/>
            <person name="Shah T."/>
            <person name="Saxena K.B."/>
            <person name="Michael T."/>
            <person name="McCombie W.R."/>
            <person name="Yang B."/>
            <person name="Zhang G."/>
            <person name="Yang H."/>
            <person name="Wang J."/>
            <person name="Spillane C."/>
            <person name="Cook D.R."/>
            <person name="May G.D."/>
            <person name="Xu X."/>
            <person name="Jackson S.A."/>
        </authorList>
    </citation>
    <scope>NUCLEOTIDE SEQUENCE [LARGE SCALE GENOMIC DNA]</scope>
</reference>
<gene>
    <name evidence="1" type="ORF">KK1_048373</name>
</gene>
<dbReference type="AlphaFoldDB" id="A0A151UD55"/>
<dbReference type="EMBL" id="AGCT01016260">
    <property type="protein sequence ID" value="KYP77235.1"/>
    <property type="molecule type" value="Genomic_DNA"/>
</dbReference>
<dbReference type="PANTHER" id="PTHR24559">
    <property type="entry name" value="TRANSPOSON TY3-I GAG-POL POLYPROTEIN"/>
    <property type="match status" value="1"/>
</dbReference>
<accession>A0A151UD55</accession>
<dbReference type="InterPro" id="IPR053134">
    <property type="entry name" value="RNA-dir_DNA_polymerase"/>
</dbReference>
<dbReference type="Gene3D" id="3.10.10.10">
    <property type="entry name" value="HIV Type 1 Reverse Transcriptase, subunit A, domain 1"/>
    <property type="match status" value="1"/>
</dbReference>
<evidence type="ECO:0000313" key="1">
    <source>
        <dbReference type="EMBL" id="KYP77235.1"/>
    </source>
</evidence>
<dbReference type="Gramene" id="C.cajan_44872.t">
    <property type="protein sequence ID" value="C.cajan_44872.t"/>
    <property type="gene ID" value="C.cajan_44872"/>
</dbReference>
<feature type="non-terminal residue" evidence="1">
    <location>
        <position position="1"/>
    </location>
</feature>
<evidence type="ECO:0000313" key="2">
    <source>
        <dbReference type="Proteomes" id="UP000075243"/>
    </source>
</evidence>
<dbReference type="PANTHER" id="PTHR24559:SF450">
    <property type="entry name" value="RNA-DIRECTED DNA POLYMERASE HOMOLOG"/>
    <property type="match status" value="1"/>
</dbReference>
<sequence length="209" mass="24691">NKICYETSFVLVKNMNIPCILGTPFLSLLYPFTVTKKGLETKVLDNNLCFEFIYPPRSRELNLLKENSTKELKNNYKIKILKVINNKIEKEICEVNPTTFWHRKKYEVSLPYIDNFDEKTINTKARPIQMNTQYLKYCKKEIQEYLDKGLIRDSKSPWSCSAFYVMNAAEQERGAPRLVINYKPLNKVLKWITYPLPNKQDLIKRLNHA</sequence>